<organism evidence="9 10">
    <name type="scientific">Pseudomonas oryzihabitans</name>
    <dbReference type="NCBI Taxonomy" id="47885"/>
    <lineage>
        <taxon>Bacteria</taxon>
        <taxon>Pseudomonadati</taxon>
        <taxon>Pseudomonadota</taxon>
        <taxon>Gammaproteobacteria</taxon>
        <taxon>Pseudomonadales</taxon>
        <taxon>Pseudomonadaceae</taxon>
        <taxon>Pseudomonas</taxon>
    </lineage>
</organism>
<dbReference type="Gene3D" id="1.10.10.60">
    <property type="entry name" value="Homeodomain-like"/>
    <property type="match status" value="1"/>
</dbReference>
<dbReference type="InterPro" id="IPR000014">
    <property type="entry name" value="PAS"/>
</dbReference>
<dbReference type="InterPro" id="IPR025943">
    <property type="entry name" value="Sigma_54_int_dom_ATP-bd_2"/>
</dbReference>
<dbReference type="InterPro" id="IPR003593">
    <property type="entry name" value="AAA+_ATPase"/>
</dbReference>
<name>A0A2Z5ABX7_9PSED</name>
<protein>
    <submittedName>
        <fullName evidence="9">Sigma-54-dependent Fis family transcriptional regulator</fullName>
    </submittedName>
</protein>
<keyword evidence="4" id="KW-0238">DNA-binding</keyword>
<dbReference type="Gene3D" id="1.10.8.60">
    <property type="match status" value="1"/>
</dbReference>
<keyword evidence="2" id="KW-0067">ATP-binding</keyword>
<dbReference type="InterPro" id="IPR025662">
    <property type="entry name" value="Sigma_54_int_dom_ATP-bd_1"/>
</dbReference>
<dbReference type="Proteomes" id="UP000250579">
    <property type="component" value="Chromosome"/>
</dbReference>
<dbReference type="PROSITE" id="PS00675">
    <property type="entry name" value="SIGMA54_INTERACT_1"/>
    <property type="match status" value="1"/>
</dbReference>
<keyword evidence="5" id="KW-0804">Transcription</keyword>
<evidence type="ECO:0000256" key="4">
    <source>
        <dbReference type="ARBA" id="ARBA00023125"/>
    </source>
</evidence>
<evidence type="ECO:0000256" key="2">
    <source>
        <dbReference type="ARBA" id="ARBA00022840"/>
    </source>
</evidence>
<dbReference type="Pfam" id="PF06506">
    <property type="entry name" value="PrpR_N"/>
    <property type="match status" value="1"/>
</dbReference>
<dbReference type="PANTHER" id="PTHR32071:SF81">
    <property type="entry name" value="PROPIONATE CATABOLISM OPERON REGULATORY PROTEIN"/>
    <property type="match status" value="1"/>
</dbReference>
<dbReference type="CDD" id="cd00009">
    <property type="entry name" value="AAA"/>
    <property type="match status" value="1"/>
</dbReference>
<dbReference type="PROSITE" id="PS50112">
    <property type="entry name" value="PAS"/>
    <property type="match status" value="1"/>
</dbReference>
<feature type="domain" description="PAS" evidence="8">
    <location>
        <begin position="234"/>
        <end position="270"/>
    </location>
</feature>
<evidence type="ECO:0000256" key="5">
    <source>
        <dbReference type="ARBA" id="ARBA00023163"/>
    </source>
</evidence>
<dbReference type="InterPro" id="IPR002197">
    <property type="entry name" value="HTH_Fis"/>
</dbReference>
<dbReference type="PROSITE" id="PS00676">
    <property type="entry name" value="SIGMA54_INTERACT_2"/>
    <property type="match status" value="1"/>
</dbReference>
<dbReference type="Pfam" id="PF00158">
    <property type="entry name" value="Sigma54_activat"/>
    <property type="match status" value="1"/>
</dbReference>
<dbReference type="Pfam" id="PF25601">
    <property type="entry name" value="AAA_lid_14"/>
    <property type="match status" value="1"/>
</dbReference>
<dbReference type="GO" id="GO:0043565">
    <property type="term" value="F:sequence-specific DNA binding"/>
    <property type="evidence" value="ECO:0007669"/>
    <property type="project" value="InterPro"/>
</dbReference>
<dbReference type="PANTHER" id="PTHR32071">
    <property type="entry name" value="TRANSCRIPTIONAL REGULATORY PROTEIN"/>
    <property type="match status" value="1"/>
</dbReference>
<keyword evidence="1" id="KW-0547">Nucleotide-binding</keyword>
<dbReference type="InterPro" id="IPR027417">
    <property type="entry name" value="P-loop_NTPase"/>
</dbReference>
<sequence>MAQACKSFQAGERPETSRTSMNAEPSPSVSAGVSGRIAVIAPSRTLTLAMEALLARRGLVLPVVEAVQGDALRIAQHLLDQGAVVLISRGKTAHRLREHFRVPVVELRHTFFDCINAYRQALRISPRVAFLATSDGYARILAKSHAFMPDAHICVIDPLASSREIDARLDELQAQGIEVTIGGLSFADAVTTRGLHFVMSDTDGDAAAEALDEALHLLRIEDERRGQRQELQRRYEMIQAILDCVSEGIFSVDGAGRVTRLNQVAQSYMGDLACGDPILDLPIGRYFEPALQQGRAVRGALLDIRRHSLTLSIAPIELDGQVIGAVATLQKQTDIKTLERKMRRALAGQHLARRTFADIVGSSPALQRAKRLAQAYAIADSTLIIEGETGTGKELFAQSIHNASARRHGPFVAINCAAFAPGVLESELFGYVRGAFTGASSEGRTGVFELAHTGTLFLDEVSETSAEIQLKLLRTLQERQVVRIGDDKVTPVDIRIITASNKPLLGQVGKGLFREDCYYRLCVLRLTLPPLRERRGDLPELLDRLLADPSAATRALTQTLLTRLADYAWPGNVRQLANLVERLGVLLSCDLPADELLDELLGDLPQTELSPLPDERAILHAALSAVGGNRKQAAARLGISTATLWRRMRRYLDEDPTCFDGSRYSER</sequence>
<proteinExistence type="predicted"/>
<dbReference type="SUPFAM" id="SSF52540">
    <property type="entry name" value="P-loop containing nucleoside triphosphate hydrolases"/>
    <property type="match status" value="1"/>
</dbReference>
<feature type="region of interest" description="Disordered" evidence="6">
    <location>
        <begin position="1"/>
        <end position="30"/>
    </location>
</feature>
<gene>
    <name evidence="9" type="ORF">CE139_17035</name>
</gene>
<feature type="domain" description="Sigma-54 factor interaction" evidence="7">
    <location>
        <begin position="359"/>
        <end position="585"/>
    </location>
</feature>
<dbReference type="InterPro" id="IPR009057">
    <property type="entry name" value="Homeodomain-like_sf"/>
</dbReference>
<feature type="compositionally biased region" description="Polar residues" evidence="6">
    <location>
        <begin position="17"/>
        <end position="30"/>
    </location>
</feature>
<dbReference type="InterPro" id="IPR035965">
    <property type="entry name" value="PAS-like_dom_sf"/>
</dbReference>
<dbReference type="InterPro" id="IPR002078">
    <property type="entry name" value="Sigma_54_int"/>
</dbReference>
<evidence type="ECO:0000259" key="8">
    <source>
        <dbReference type="PROSITE" id="PS50112"/>
    </source>
</evidence>
<evidence type="ECO:0000313" key="9">
    <source>
        <dbReference type="EMBL" id="AXA67446.1"/>
    </source>
</evidence>
<evidence type="ECO:0000313" key="10">
    <source>
        <dbReference type="Proteomes" id="UP000250579"/>
    </source>
</evidence>
<dbReference type="PROSITE" id="PS00688">
    <property type="entry name" value="SIGMA54_INTERACT_3"/>
    <property type="match status" value="1"/>
</dbReference>
<dbReference type="Gene3D" id="3.30.450.20">
    <property type="entry name" value="PAS domain"/>
    <property type="match status" value="1"/>
</dbReference>
<dbReference type="EMBL" id="CP022198">
    <property type="protein sequence ID" value="AXA67446.1"/>
    <property type="molecule type" value="Genomic_DNA"/>
</dbReference>
<dbReference type="SMART" id="SM00382">
    <property type="entry name" value="AAA"/>
    <property type="match status" value="1"/>
</dbReference>
<dbReference type="FunFam" id="3.40.50.300:FF:000006">
    <property type="entry name" value="DNA-binding transcriptional regulator NtrC"/>
    <property type="match status" value="1"/>
</dbReference>
<dbReference type="GO" id="GO:0000156">
    <property type="term" value="F:phosphorelay response regulator activity"/>
    <property type="evidence" value="ECO:0007669"/>
    <property type="project" value="InterPro"/>
</dbReference>
<reference evidence="9 10" key="1">
    <citation type="submission" date="2017-06" db="EMBL/GenBank/DDBJ databases">
        <title>Evolution towards high GC content and high-temperature stress adaptation in endophytic Pseudomonas oryzihabitans impacted its plant-growth promoting traits.</title>
        <authorList>
            <person name="Nascimento F.X."/>
        </authorList>
    </citation>
    <scope>NUCLEOTIDE SEQUENCE [LARGE SCALE GENOMIC DNA]</scope>
    <source>
        <strain evidence="9 10">MS8</strain>
    </source>
</reference>
<dbReference type="PROSITE" id="PS50045">
    <property type="entry name" value="SIGMA54_INTERACT_4"/>
    <property type="match status" value="1"/>
</dbReference>
<evidence type="ECO:0000256" key="6">
    <source>
        <dbReference type="SAM" id="MobiDB-lite"/>
    </source>
</evidence>
<dbReference type="GO" id="GO:0005524">
    <property type="term" value="F:ATP binding"/>
    <property type="evidence" value="ECO:0007669"/>
    <property type="project" value="UniProtKB-KW"/>
</dbReference>
<dbReference type="InterPro" id="IPR025944">
    <property type="entry name" value="Sigma_54_int_dom_CS"/>
</dbReference>
<dbReference type="InterPro" id="IPR010524">
    <property type="entry name" value="Sig_transdc_resp-reg_PrpR_N"/>
</dbReference>
<evidence type="ECO:0000259" key="7">
    <source>
        <dbReference type="PROSITE" id="PS50045"/>
    </source>
</evidence>
<dbReference type="Pfam" id="PF02954">
    <property type="entry name" value="HTH_8"/>
    <property type="match status" value="1"/>
</dbReference>
<dbReference type="SUPFAM" id="SSF55785">
    <property type="entry name" value="PYP-like sensor domain (PAS domain)"/>
    <property type="match status" value="1"/>
</dbReference>
<dbReference type="SUPFAM" id="SSF159800">
    <property type="entry name" value="PrpR receptor domain-like"/>
    <property type="match status" value="1"/>
</dbReference>
<evidence type="ECO:0000256" key="1">
    <source>
        <dbReference type="ARBA" id="ARBA00022741"/>
    </source>
</evidence>
<accession>A0A2Z5ABX7</accession>
<dbReference type="Gene3D" id="3.40.50.10660">
    <property type="entry name" value="PrpR receptor domain-like"/>
    <property type="match status" value="1"/>
</dbReference>
<dbReference type="GO" id="GO:0006355">
    <property type="term" value="P:regulation of DNA-templated transcription"/>
    <property type="evidence" value="ECO:0007669"/>
    <property type="project" value="InterPro"/>
</dbReference>
<keyword evidence="3" id="KW-0805">Transcription regulation</keyword>
<dbReference type="Gene3D" id="3.40.50.2300">
    <property type="match status" value="1"/>
</dbReference>
<dbReference type="AlphaFoldDB" id="A0A2Z5ABX7"/>
<dbReference type="Gene3D" id="3.40.50.300">
    <property type="entry name" value="P-loop containing nucleotide triphosphate hydrolases"/>
    <property type="match status" value="1"/>
</dbReference>
<dbReference type="PRINTS" id="PR01590">
    <property type="entry name" value="HTHFIS"/>
</dbReference>
<dbReference type="SUPFAM" id="SSF46689">
    <property type="entry name" value="Homeodomain-like"/>
    <property type="match status" value="1"/>
</dbReference>
<dbReference type="InterPro" id="IPR058031">
    <property type="entry name" value="AAA_lid_NorR"/>
</dbReference>
<evidence type="ECO:0000256" key="3">
    <source>
        <dbReference type="ARBA" id="ARBA00023015"/>
    </source>
</evidence>